<dbReference type="Gene3D" id="1.20.120.530">
    <property type="entry name" value="GntR ligand-binding domain-like"/>
    <property type="match status" value="1"/>
</dbReference>
<dbReference type="Pfam" id="PF07729">
    <property type="entry name" value="FCD"/>
    <property type="match status" value="1"/>
</dbReference>
<dbReference type="InterPro" id="IPR008920">
    <property type="entry name" value="TF_FadR/GntR_C"/>
</dbReference>
<dbReference type="Proteomes" id="UP001154322">
    <property type="component" value="Unassembled WGS sequence"/>
</dbReference>
<evidence type="ECO:0000313" key="6">
    <source>
        <dbReference type="Proteomes" id="UP001154322"/>
    </source>
</evidence>
<comment type="caution">
    <text evidence="5">The sequence shown here is derived from an EMBL/GenBank/DDBJ whole genome shotgun (WGS) entry which is preliminary data.</text>
</comment>
<organism evidence="5 6">
    <name type="scientific">Paenibacillus melissococcoides</name>
    <dbReference type="NCBI Taxonomy" id="2912268"/>
    <lineage>
        <taxon>Bacteria</taxon>
        <taxon>Bacillati</taxon>
        <taxon>Bacillota</taxon>
        <taxon>Bacilli</taxon>
        <taxon>Bacillales</taxon>
        <taxon>Paenibacillaceae</taxon>
        <taxon>Paenibacillus</taxon>
    </lineage>
</organism>
<keyword evidence="1" id="KW-0805">Transcription regulation</keyword>
<protein>
    <submittedName>
        <fullName evidence="5">GntR family transcriptional regulator</fullName>
    </submittedName>
</protein>
<dbReference type="PANTHER" id="PTHR43537:SF45">
    <property type="entry name" value="GNTR FAMILY REGULATORY PROTEIN"/>
    <property type="match status" value="1"/>
</dbReference>
<dbReference type="InterPro" id="IPR036390">
    <property type="entry name" value="WH_DNA-bd_sf"/>
</dbReference>
<dbReference type="EMBL" id="CALYLO010000001">
    <property type="protein sequence ID" value="CAH8244354.1"/>
    <property type="molecule type" value="Genomic_DNA"/>
</dbReference>
<dbReference type="Pfam" id="PF00392">
    <property type="entry name" value="GntR"/>
    <property type="match status" value="1"/>
</dbReference>
<sequence>MKKTREEIAYMKIKSKIIEGKYEEGLRLTESRLEKELNMSRTPIRNALSRLTSEGFLKHQSHCGITVAKTKSSFEDIVEFLEIRLLFFKLSVEKVVVNQKGFDVVSLRKCLKELPTALEKGDVEKFHNTLWRIHELLLSPAENKTIMQVIQEIQKKKLLDTVEVRYMRRKPYEKELLGLMKEFVMHLEEKEYEKAIQTFEQINKEVILGLL</sequence>
<gene>
    <name evidence="5" type="ORF">WJ0W_001592</name>
</gene>
<dbReference type="SUPFAM" id="SSF46785">
    <property type="entry name" value="Winged helix' DNA-binding domain"/>
    <property type="match status" value="1"/>
</dbReference>
<dbReference type="PANTHER" id="PTHR43537">
    <property type="entry name" value="TRANSCRIPTIONAL REGULATOR, GNTR FAMILY"/>
    <property type="match status" value="1"/>
</dbReference>
<dbReference type="PROSITE" id="PS50949">
    <property type="entry name" value="HTH_GNTR"/>
    <property type="match status" value="1"/>
</dbReference>
<proteinExistence type="predicted"/>
<evidence type="ECO:0000256" key="1">
    <source>
        <dbReference type="ARBA" id="ARBA00023015"/>
    </source>
</evidence>
<feature type="domain" description="HTH gntR-type" evidence="4">
    <location>
        <begin position="3"/>
        <end position="70"/>
    </location>
</feature>
<evidence type="ECO:0000256" key="3">
    <source>
        <dbReference type="ARBA" id="ARBA00023163"/>
    </source>
</evidence>
<evidence type="ECO:0000259" key="4">
    <source>
        <dbReference type="PROSITE" id="PS50949"/>
    </source>
</evidence>
<dbReference type="Gene3D" id="1.10.10.10">
    <property type="entry name" value="Winged helix-like DNA-binding domain superfamily/Winged helix DNA-binding domain"/>
    <property type="match status" value="1"/>
</dbReference>
<dbReference type="SMART" id="SM00345">
    <property type="entry name" value="HTH_GNTR"/>
    <property type="match status" value="1"/>
</dbReference>
<dbReference type="InterPro" id="IPR036388">
    <property type="entry name" value="WH-like_DNA-bd_sf"/>
</dbReference>
<evidence type="ECO:0000313" key="5">
    <source>
        <dbReference type="EMBL" id="CAH8244354.1"/>
    </source>
</evidence>
<reference evidence="5" key="1">
    <citation type="submission" date="2022-06" db="EMBL/GenBank/DDBJ databases">
        <authorList>
            <person name="Dietemann V."/>
            <person name="Ory F."/>
            <person name="Dainat B."/>
            <person name="Oberhansli S."/>
        </authorList>
    </citation>
    <scope>NUCLEOTIDE SEQUENCE</scope>
    <source>
        <strain evidence="5">Ena-SAMPLE-TAB-26-04-2022-14:26:32:270-5432</strain>
    </source>
</reference>
<keyword evidence="3" id="KW-0804">Transcription</keyword>
<accession>A0ABN8TZX4</accession>
<dbReference type="SUPFAM" id="SSF48008">
    <property type="entry name" value="GntR ligand-binding domain-like"/>
    <property type="match status" value="1"/>
</dbReference>
<keyword evidence="2" id="KW-0238">DNA-binding</keyword>
<dbReference type="RefSeq" id="WP_213426774.1">
    <property type="nucleotide sequence ID" value="NZ_AP031286.1"/>
</dbReference>
<name>A0ABN8TZX4_9BACL</name>
<dbReference type="InterPro" id="IPR011711">
    <property type="entry name" value="GntR_C"/>
</dbReference>
<keyword evidence="6" id="KW-1185">Reference proteome</keyword>
<evidence type="ECO:0000256" key="2">
    <source>
        <dbReference type="ARBA" id="ARBA00023125"/>
    </source>
</evidence>
<dbReference type="InterPro" id="IPR000524">
    <property type="entry name" value="Tscrpt_reg_HTH_GntR"/>
</dbReference>